<dbReference type="SUPFAM" id="SSF53098">
    <property type="entry name" value="Ribonuclease H-like"/>
    <property type="match status" value="1"/>
</dbReference>
<dbReference type="RefSeq" id="WP_268918452.1">
    <property type="nucleotide sequence ID" value="NZ_CP124548.1"/>
</dbReference>
<dbReference type="InterPro" id="IPR036397">
    <property type="entry name" value="RNaseH_sf"/>
</dbReference>
<evidence type="ECO:0000256" key="2">
    <source>
        <dbReference type="ARBA" id="ARBA00022722"/>
    </source>
</evidence>
<proteinExistence type="inferred from homology"/>
<evidence type="ECO:0000256" key="4">
    <source>
        <dbReference type="ARBA" id="ARBA00022801"/>
    </source>
</evidence>
<keyword evidence="10" id="KW-1185">Reference proteome</keyword>
<evidence type="ECO:0000256" key="7">
    <source>
        <dbReference type="ARBA" id="ARBA00025769"/>
    </source>
</evidence>
<keyword evidence="3" id="KW-0479">Metal-binding</keyword>
<dbReference type="NCBIfam" id="NF005927">
    <property type="entry name" value="PRK07942.1"/>
    <property type="match status" value="1"/>
</dbReference>
<organism evidence="9 10">
    <name type="scientific">Actinomyces israelii</name>
    <dbReference type="NCBI Taxonomy" id="1659"/>
    <lineage>
        <taxon>Bacteria</taxon>
        <taxon>Bacillati</taxon>
        <taxon>Actinomycetota</taxon>
        <taxon>Actinomycetes</taxon>
        <taxon>Actinomycetales</taxon>
        <taxon>Actinomycetaceae</taxon>
        <taxon>Actinomyces</taxon>
    </lineage>
</organism>
<name>A0ABT4ID50_9ACTO</name>
<dbReference type="PANTHER" id="PTHR13058:SF19">
    <property type="entry name" value="LD40940P"/>
    <property type="match status" value="1"/>
</dbReference>
<protein>
    <submittedName>
        <fullName evidence="9">Exonuclease domain-containing protein</fullName>
    </submittedName>
</protein>
<reference evidence="9" key="1">
    <citation type="submission" date="2022-10" db="EMBL/GenBank/DDBJ databases">
        <title>Genome sequence of Actinomyces israelii ATCC 10048.</title>
        <authorList>
            <person name="Watt R.M."/>
            <person name="Tong W.M."/>
        </authorList>
    </citation>
    <scope>NUCLEOTIDE SEQUENCE</scope>
    <source>
        <strain evidence="9">ATCC 10048</strain>
    </source>
</reference>
<dbReference type="Gene3D" id="3.30.420.10">
    <property type="entry name" value="Ribonuclease H-like superfamily/Ribonuclease H"/>
    <property type="match status" value="1"/>
</dbReference>
<dbReference type="EMBL" id="JAPTMY010000041">
    <property type="protein sequence ID" value="MCZ0859182.1"/>
    <property type="molecule type" value="Genomic_DNA"/>
</dbReference>
<keyword evidence="4" id="KW-0378">Hydrolase</keyword>
<feature type="domain" description="Exonuclease" evidence="8">
    <location>
        <begin position="25"/>
        <end position="210"/>
    </location>
</feature>
<evidence type="ECO:0000313" key="10">
    <source>
        <dbReference type="Proteomes" id="UP001072034"/>
    </source>
</evidence>
<evidence type="ECO:0000256" key="3">
    <source>
        <dbReference type="ARBA" id="ARBA00022723"/>
    </source>
</evidence>
<sequence length="258" mass="27655">MDQQYGHPLPSPAPAGTGDSWIRGPLLGFDTETTGVDPRRNRLVTAALVARGPLTAGTRTQQVRTWMADPGVEIPAAAAAVHGVTTERARAEGRAAPEVLEEVADALAAAMDAGTPVVAFNGSFDLTLMESELARHSLPTVRERLGGDLGPVVDPLVLDRRVDRYRRGKRRLGDLCEVYGVSVDESLHTAEVDVIATLDVLEAMVRAYPELARLSLGELVPFQASAHRMWAESFNAWLARKSPGRPGADPGWPLPSGL</sequence>
<keyword evidence="2" id="KW-0540">Nuclease</keyword>
<accession>A0ABT4ID50</accession>
<dbReference type="InterPro" id="IPR012337">
    <property type="entry name" value="RNaseH-like_sf"/>
</dbReference>
<dbReference type="Pfam" id="PF00929">
    <property type="entry name" value="RNase_T"/>
    <property type="match status" value="1"/>
</dbReference>
<evidence type="ECO:0000256" key="6">
    <source>
        <dbReference type="ARBA" id="ARBA00022842"/>
    </source>
</evidence>
<evidence type="ECO:0000256" key="5">
    <source>
        <dbReference type="ARBA" id="ARBA00022839"/>
    </source>
</evidence>
<comment type="similarity">
    <text evidence="7">Belongs to the exonuclease superfamily. TREX family.</text>
</comment>
<dbReference type="SMART" id="SM00479">
    <property type="entry name" value="EXOIII"/>
    <property type="match status" value="1"/>
</dbReference>
<dbReference type="InterPro" id="IPR040393">
    <property type="entry name" value="TREX1/2"/>
</dbReference>
<dbReference type="CDD" id="cd06127">
    <property type="entry name" value="DEDDh"/>
    <property type="match status" value="1"/>
</dbReference>
<evidence type="ECO:0000313" key="9">
    <source>
        <dbReference type="EMBL" id="MCZ0859182.1"/>
    </source>
</evidence>
<comment type="caution">
    <text evidence="9">The sequence shown here is derived from an EMBL/GenBank/DDBJ whole genome shotgun (WGS) entry which is preliminary data.</text>
</comment>
<dbReference type="InterPro" id="IPR013520">
    <property type="entry name" value="Ribonucl_H"/>
</dbReference>
<comment type="cofactor">
    <cofactor evidence="1">
        <name>Mg(2+)</name>
        <dbReference type="ChEBI" id="CHEBI:18420"/>
    </cofactor>
</comment>
<keyword evidence="6" id="KW-0460">Magnesium</keyword>
<dbReference type="GO" id="GO:0004527">
    <property type="term" value="F:exonuclease activity"/>
    <property type="evidence" value="ECO:0007669"/>
    <property type="project" value="UniProtKB-KW"/>
</dbReference>
<evidence type="ECO:0000256" key="1">
    <source>
        <dbReference type="ARBA" id="ARBA00001946"/>
    </source>
</evidence>
<evidence type="ECO:0000259" key="8">
    <source>
        <dbReference type="SMART" id="SM00479"/>
    </source>
</evidence>
<gene>
    <name evidence="9" type="ORF">OHJ16_14150</name>
</gene>
<dbReference type="Proteomes" id="UP001072034">
    <property type="component" value="Unassembled WGS sequence"/>
</dbReference>
<dbReference type="PANTHER" id="PTHR13058">
    <property type="entry name" value="THREE PRIME REPAIR EXONUCLEASE 1, 2"/>
    <property type="match status" value="1"/>
</dbReference>
<keyword evidence="5 9" id="KW-0269">Exonuclease</keyword>